<evidence type="ECO:0000313" key="2">
    <source>
        <dbReference type="EMBL" id="OBJ60771.1"/>
    </source>
</evidence>
<dbReference type="InterPro" id="IPR032710">
    <property type="entry name" value="NTF2-like_dom_sf"/>
</dbReference>
<dbReference type="Pfam" id="PF13577">
    <property type="entry name" value="SnoaL_4"/>
    <property type="match status" value="1"/>
</dbReference>
<dbReference type="EMBL" id="LZLG01000066">
    <property type="protein sequence ID" value="OBJ60771.1"/>
    <property type="molecule type" value="Genomic_DNA"/>
</dbReference>
<organism evidence="2 3">
    <name type="scientific">Mycobacterium colombiense</name>
    <dbReference type="NCBI Taxonomy" id="339268"/>
    <lineage>
        <taxon>Bacteria</taxon>
        <taxon>Bacillati</taxon>
        <taxon>Actinomycetota</taxon>
        <taxon>Actinomycetes</taxon>
        <taxon>Mycobacteriales</taxon>
        <taxon>Mycobacteriaceae</taxon>
        <taxon>Mycobacterium</taxon>
        <taxon>Mycobacterium avium complex (MAC)</taxon>
    </lineage>
</organism>
<protein>
    <recommendedName>
        <fullName evidence="1">SnoaL-like domain-containing protein</fullName>
    </recommendedName>
</protein>
<dbReference type="InterPro" id="IPR037401">
    <property type="entry name" value="SnoaL-like"/>
</dbReference>
<reference evidence="2 3" key="1">
    <citation type="submission" date="2016-06" db="EMBL/GenBank/DDBJ databases">
        <authorList>
            <person name="Sutton G."/>
            <person name="Brinkac L."/>
            <person name="Sanka R."/>
            <person name="Adams M."/>
            <person name="Lau E."/>
            <person name="Garcia-Basteiro A."/>
            <person name="Lopez-Varela E."/>
            <person name="Palencia S."/>
        </authorList>
    </citation>
    <scope>NUCLEOTIDE SEQUENCE [LARGE SCALE GENOMIC DNA]</scope>
    <source>
        <strain evidence="2 3">1164983.0</strain>
    </source>
</reference>
<dbReference type="RefSeq" id="WP_065052215.1">
    <property type="nucleotide sequence ID" value="NZ_LZKW01000092.1"/>
</dbReference>
<proteinExistence type="predicted"/>
<dbReference type="SUPFAM" id="SSF54427">
    <property type="entry name" value="NTF2-like"/>
    <property type="match status" value="1"/>
</dbReference>
<evidence type="ECO:0000259" key="1">
    <source>
        <dbReference type="Pfam" id="PF13577"/>
    </source>
</evidence>
<gene>
    <name evidence="2" type="ORF">A5628_06905</name>
</gene>
<accession>A0A853LYU3</accession>
<dbReference type="Proteomes" id="UP000093894">
    <property type="component" value="Unassembled WGS sequence"/>
</dbReference>
<dbReference type="AlphaFoldDB" id="A0A853LYU3"/>
<feature type="domain" description="SnoaL-like" evidence="1">
    <location>
        <begin position="14"/>
        <end position="130"/>
    </location>
</feature>
<name>A0A853LYU3_9MYCO</name>
<evidence type="ECO:0000313" key="3">
    <source>
        <dbReference type="Proteomes" id="UP000093894"/>
    </source>
</evidence>
<dbReference type="CDD" id="cd00531">
    <property type="entry name" value="NTF2_like"/>
    <property type="match status" value="1"/>
</dbReference>
<sequence>MSNRDDPFVEALRVRAVLERYCVLLDSGAVDDLLGLFDDGCVFTMMGRTYEGKSEFAGVWSGAQAVERPTTLHALVNPDIQVDGARATARSNFVLVKRGSDGDTQIAFAGCYIDELRRGSGGAWRFTRRRVETLARSAA</sequence>
<comment type="caution">
    <text evidence="2">The sequence shown here is derived from an EMBL/GenBank/DDBJ whole genome shotgun (WGS) entry which is preliminary data.</text>
</comment>
<dbReference type="Gene3D" id="3.10.450.50">
    <property type="match status" value="1"/>
</dbReference>